<dbReference type="InParanoid" id="A0A7M7RA25"/>
<dbReference type="OMA" id="FHTFVIV"/>
<dbReference type="GO" id="GO:0016020">
    <property type="term" value="C:membrane"/>
    <property type="evidence" value="ECO:0007669"/>
    <property type="project" value="UniProtKB-SubCell"/>
</dbReference>
<protein>
    <recommendedName>
        <fullName evidence="8">G-protein coupled receptors family 1 profile domain-containing protein</fullName>
    </recommendedName>
</protein>
<evidence type="ECO:0000256" key="3">
    <source>
        <dbReference type="ARBA" id="ARBA00022989"/>
    </source>
</evidence>
<evidence type="ECO:0000313" key="9">
    <source>
        <dbReference type="EnsemblMetazoa" id="XP_781792"/>
    </source>
</evidence>
<feature type="domain" description="G-protein coupled receptors family 1 profile" evidence="8">
    <location>
        <begin position="1"/>
        <end position="207"/>
    </location>
</feature>
<keyword evidence="5" id="KW-0297">G-protein coupled receptor</keyword>
<evidence type="ECO:0000256" key="6">
    <source>
        <dbReference type="SAM" id="MobiDB-lite"/>
    </source>
</evidence>
<dbReference type="EnsemblMetazoa" id="XM_776699">
    <property type="protein sequence ID" value="XP_781792"/>
    <property type="gene ID" value="LOC576383"/>
</dbReference>
<dbReference type="PROSITE" id="PS00237">
    <property type="entry name" value="G_PROTEIN_RECEP_F1_1"/>
    <property type="match status" value="1"/>
</dbReference>
<organism evidence="9 10">
    <name type="scientific">Strongylocentrotus purpuratus</name>
    <name type="common">Purple sea urchin</name>
    <dbReference type="NCBI Taxonomy" id="7668"/>
    <lineage>
        <taxon>Eukaryota</taxon>
        <taxon>Metazoa</taxon>
        <taxon>Echinodermata</taxon>
        <taxon>Eleutherozoa</taxon>
        <taxon>Echinozoa</taxon>
        <taxon>Echinoidea</taxon>
        <taxon>Euechinoidea</taxon>
        <taxon>Echinacea</taxon>
        <taxon>Camarodonta</taxon>
        <taxon>Echinidea</taxon>
        <taxon>Strongylocentrotidae</taxon>
        <taxon>Strongylocentrotus</taxon>
    </lineage>
</organism>
<evidence type="ECO:0000313" key="10">
    <source>
        <dbReference type="Proteomes" id="UP000007110"/>
    </source>
</evidence>
<proteinExistence type="inferred from homology"/>
<dbReference type="GO" id="GO:0004930">
    <property type="term" value="F:G protein-coupled receptor activity"/>
    <property type="evidence" value="ECO:0007669"/>
    <property type="project" value="UniProtKB-KW"/>
</dbReference>
<keyword evidence="5" id="KW-0675">Receptor</keyword>
<dbReference type="PANTHER" id="PTHR45698">
    <property type="entry name" value="TRACE AMINE-ASSOCIATED RECEPTOR 19N-RELATED"/>
    <property type="match status" value="1"/>
</dbReference>
<evidence type="ECO:0000256" key="1">
    <source>
        <dbReference type="ARBA" id="ARBA00004370"/>
    </source>
</evidence>
<name>A0A7M7RA25_STRPU</name>
<keyword evidence="4 7" id="KW-0472">Membrane</keyword>
<comment type="similarity">
    <text evidence="5">Belongs to the G-protein coupled receptor 1 family.</text>
</comment>
<feature type="transmembrane region" description="Helical" evidence="7">
    <location>
        <begin position="152"/>
        <end position="176"/>
    </location>
</feature>
<keyword evidence="2 5" id="KW-0812">Transmembrane</keyword>
<dbReference type="OrthoDB" id="5961208at2759"/>
<feature type="transmembrane region" description="Helical" evidence="7">
    <location>
        <begin position="188"/>
        <end position="210"/>
    </location>
</feature>
<dbReference type="Proteomes" id="UP000007110">
    <property type="component" value="Unassembled WGS sequence"/>
</dbReference>
<evidence type="ECO:0000256" key="2">
    <source>
        <dbReference type="ARBA" id="ARBA00022692"/>
    </source>
</evidence>
<dbReference type="PRINTS" id="PR00237">
    <property type="entry name" value="GPCRRHODOPSN"/>
</dbReference>
<dbReference type="InterPro" id="IPR000276">
    <property type="entry name" value="GPCR_Rhodpsn"/>
</dbReference>
<keyword evidence="10" id="KW-1185">Reference proteome</keyword>
<keyword evidence="5" id="KW-0807">Transducer</keyword>
<dbReference type="InterPro" id="IPR017452">
    <property type="entry name" value="GPCR_Rhodpsn_7TM"/>
</dbReference>
<evidence type="ECO:0000256" key="5">
    <source>
        <dbReference type="RuleBase" id="RU000688"/>
    </source>
</evidence>
<reference evidence="9" key="2">
    <citation type="submission" date="2021-01" db="UniProtKB">
        <authorList>
            <consortium name="EnsemblMetazoa"/>
        </authorList>
    </citation>
    <scope>IDENTIFICATION</scope>
</reference>
<feature type="transmembrane region" description="Helical" evidence="7">
    <location>
        <begin position="12"/>
        <end position="32"/>
    </location>
</feature>
<feature type="region of interest" description="Disordered" evidence="6">
    <location>
        <begin position="228"/>
        <end position="252"/>
    </location>
</feature>
<dbReference type="Pfam" id="PF00001">
    <property type="entry name" value="7tm_1"/>
    <property type="match status" value="1"/>
</dbReference>
<dbReference type="AlphaFoldDB" id="A0A7M7RA25"/>
<dbReference type="GeneID" id="576383"/>
<evidence type="ECO:0000256" key="7">
    <source>
        <dbReference type="SAM" id="Phobius"/>
    </source>
</evidence>
<accession>A0A7M7RA25</accession>
<dbReference type="KEGG" id="spu:576383"/>
<evidence type="ECO:0000259" key="8">
    <source>
        <dbReference type="PROSITE" id="PS50262"/>
    </source>
</evidence>
<dbReference type="PROSITE" id="PS50262">
    <property type="entry name" value="G_PROTEIN_RECEP_F1_2"/>
    <property type="match status" value="1"/>
</dbReference>
<feature type="transmembrane region" description="Helical" evidence="7">
    <location>
        <begin position="53"/>
        <end position="77"/>
    </location>
</feature>
<dbReference type="Gene3D" id="1.20.1070.10">
    <property type="entry name" value="Rhodopsin 7-helix transmembrane proteins"/>
    <property type="match status" value="1"/>
</dbReference>
<dbReference type="RefSeq" id="XP_781792.2">
    <property type="nucleotide sequence ID" value="XM_776699.2"/>
</dbReference>
<dbReference type="CDD" id="cd00637">
    <property type="entry name" value="7tm_classA_rhodopsin-like"/>
    <property type="match status" value="1"/>
</dbReference>
<dbReference type="PANTHER" id="PTHR45698:SF1">
    <property type="entry name" value="TRACE AMINE-ASSOCIATED RECEPTOR 13C-LIKE"/>
    <property type="match status" value="1"/>
</dbReference>
<sequence length="252" mass="28693">MLGEFYCKMMLPGLFLFVCFTSSIYILMAISIERYMAVVYPLVYGRLVIRRGILATVLAVIWITTFSVYFIFVMTVVGVDPGSHRCYLHYRSTSSQVVTGVFYLIYRLILPTTVMLSTQICIARSLQRRSARYGSKKGVSFHVKARKRVLQLMLIVILVYIICWGPGQIFFVLYSVGAISPTWIGSTFHTFVIVLTAYNSCLNPIIYVAWFPEFRVALKQTFSCKMTSTSSPIFDQDASSEKREAKTNMSNI</sequence>
<feature type="transmembrane region" description="Helical" evidence="7">
    <location>
        <begin position="97"/>
        <end position="122"/>
    </location>
</feature>
<comment type="subcellular location">
    <subcellularLocation>
        <location evidence="1">Membrane</location>
    </subcellularLocation>
</comment>
<keyword evidence="3 7" id="KW-1133">Transmembrane helix</keyword>
<evidence type="ECO:0000256" key="4">
    <source>
        <dbReference type="ARBA" id="ARBA00023136"/>
    </source>
</evidence>
<reference evidence="10" key="1">
    <citation type="submission" date="2015-02" db="EMBL/GenBank/DDBJ databases">
        <title>Genome sequencing for Strongylocentrotus purpuratus.</title>
        <authorList>
            <person name="Murali S."/>
            <person name="Liu Y."/>
            <person name="Vee V."/>
            <person name="English A."/>
            <person name="Wang M."/>
            <person name="Skinner E."/>
            <person name="Han Y."/>
            <person name="Muzny D.M."/>
            <person name="Worley K.C."/>
            <person name="Gibbs R.A."/>
        </authorList>
    </citation>
    <scope>NUCLEOTIDE SEQUENCE</scope>
</reference>
<dbReference type="SUPFAM" id="SSF81321">
    <property type="entry name" value="Family A G protein-coupled receptor-like"/>
    <property type="match status" value="1"/>
</dbReference>